<protein>
    <submittedName>
        <fullName evidence="2">Uncharacterized protein</fullName>
    </submittedName>
</protein>
<gene>
    <name evidence="2" type="ORF">NDU88_004364</name>
</gene>
<sequence>MLRATSGVDRWFLDSAGSRPLRMPAGYPAGAGSLVPVRWSIGPPAPRRLPCSFAGPTGCWLPVLHPHMRSNDCAPTGSPLASLPAPPAAGSLTAHATGGLCAFLLLGRPRAGAPTPTRLSSCVQSSRGPKSPPYLRLITPEISERRCQSTLRT</sequence>
<proteinExistence type="predicted"/>
<dbReference type="EMBL" id="JANPWB010000015">
    <property type="protein sequence ID" value="KAJ1091237.1"/>
    <property type="molecule type" value="Genomic_DNA"/>
</dbReference>
<comment type="caution">
    <text evidence="2">The sequence shown here is derived from an EMBL/GenBank/DDBJ whole genome shotgun (WGS) entry which is preliminary data.</text>
</comment>
<dbReference type="AlphaFoldDB" id="A0AAV7LJM0"/>
<feature type="compositionally biased region" description="Polar residues" evidence="1">
    <location>
        <begin position="117"/>
        <end position="128"/>
    </location>
</feature>
<feature type="region of interest" description="Disordered" evidence="1">
    <location>
        <begin position="115"/>
        <end position="134"/>
    </location>
</feature>
<accession>A0AAV7LJM0</accession>
<keyword evidence="3" id="KW-1185">Reference proteome</keyword>
<evidence type="ECO:0000256" key="1">
    <source>
        <dbReference type="SAM" id="MobiDB-lite"/>
    </source>
</evidence>
<name>A0AAV7LJM0_PLEWA</name>
<evidence type="ECO:0000313" key="2">
    <source>
        <dbReference type="EMBL" id="KAJ1091237.1"/>
    </source>
</evidence>
<organism evidence="2 3">
    <name type="scientific">Pleurodeles waltl</name>
    <name type="common">Iberian ribbed newt</name>
    <dbReference type="NCBI Taxonomy" id="8319"/>
    <lineage>
        <taxon>Eukaryota</taxon>
        <taxon>Metazoa</taxon>
        <taxon>Chordata</taxon>
        <taxon>Craniata</taxon>
        <taxon>Vertebrata</taxon>
        <taxon>Euteleostomi</taxon>
        <taxon>Amphibia</taxon>
        <taxon>Batrachia</taxon>
        <taxon>Caudata</taxon>
        <taxon>Salamandroidea</taxon>
        <taxon>Salamandridae</taxon>
        <taxon>Pleurodelinae</taxon>
        <taxon>Pleurodeles</taxon>
    </lineage>
</organism>
<dbReference type="Proteomes" id="UP001066276">
    <property type="component" value="Chromosome 11"/>
</dbReference>
<evidence type="ECO:0000313" key="3">
    <source>
        <dbReference type="Proteomes" id="UP001066276"/>
    </source>
</evidence>
<reference evidence="2" key="1">
    <citation type="journal article" date="2022" name="bioRxiv">
        <title>Sequencing and chromosome-scale assembly of the giantPleurodeles waltlgenome.</title>
        <authorList>
            <person name="Brown T."/>
            <person name="Elewa A."/>
            <person name="Iarovenko S."/>
            <person name="Subramanian E."/>
            <person name="Araus A.J."/>
            <person name="Petzold A."/>
            <person name="Susuki M."/>
            <person name="Suzuki K.-i.T."/>
            <person name="Hayashi T."/>
            <person name="Toyoda A."/>
            <person name="Oliveira C."/>
            <person name="Osipova E."/>
            <person name="Leigh N.D."/>
            <person name="Simon A."/>
            <person name="Yun M.H."/>
        </authorList>
    </citation>
    <scope>NUCLEOTIDE SEQUENCE</scope>
    <source>
        <strain evidence="2">20211129_DDA</strain>
        <tissue evidence="2">Liver</tissue>
    </source>
</reference>